<keyword evidence="1" id="KW-1133">Transmembrane helix</keyword>
<keyword evidence="1" id="KW-0812">Transmembrane</keyword>
<dbReference type="OrthoDB" id="71681at2759"/>
<feature type="transmembrane region" description="Helical" evidence="1">
    <location>
        <begin position="390"/>
        <end position="408"/>
    </location>
</feature>
<feature type="transmembrane region" description="Helical" evidence="1">
    <location>
        <begin position="456"/>
        <end position="474"/>
    </location>
</feature>
<dbReference type="RefSeq" id="XP_008863078.1">
    <property type="nucleotide sequence ID" value="XM_008864856.1"/>
</dbReference>
<feature type="transmembrane region" description="Helical" evidence="1">
    <location>
        <begin position="517"/>
        <end position="543"/>
    </location>
</feature>
<evidence type="ECO:0000256" key="1">
    <source>
        <dbReference type="SAM" id="Phobius"/>
    </source>
</evidence>
<dbReference type="VEuPathDB" id="FungiDB:H310_01672"/>
<proteinExistence type="predicted"/>
<organism evidence="2">
    <name type="scientific">Aphanomyces invadans</name>
    <dbReference type="NCBI Taxonomy" id="157072"/>
    <lineage>
        <taxon>Eukaryota</taxon>
        <taxon>Sar</taxon>
        <taxon>Stramenopiles</taxon>
        <taxon>Oomycota</taxon>
        <taxon>Saprolegniomycetes</taxon>
        <taxon>Saprolegniales</taxon>
        <taxon>Verrucalvaceae</taxon>
        <taxon>Aphanomyces</taxon>
    </lineage>
</organism>
<evidence type="ECO:0000313" key="2">
    <source>
        <dbReference type="EMBL" id="ETW09273.1"/>
    </source>
</evidence>
<feature type="transmembrane region" description="Helical" evidence="1">
    <location>
        <begin position="420"/>
        <end position="444"/>
    </location>
</feature>
<accession>A0A024UUD4</accession>
<feature type="transmembrane region" description="Helical" evidence="1">
    <location>
        <begin position="70"/>
        <end position="95"/>
    </location>
</feature>
<reference evidence="2" key="1">
    <citation type="submission" date="2013-12" db="EMBL/GenBank/DDBJ databases">
        <title>The Genome Sequence of Aphanomyces invadans NJM9701.</title>
        <authorList>
            <consortium name="The Broad Institute Genomics Platform"/>
            <person name="Russ C."/>
            <person name="Tyler B."/>
            <person name="van West P."/>
            <person name="Dieguez-Uribeondo J."/>
            <person name="Young S.K."/>
            <person name="Zeng Q."/>
            <person name="Gargeya S."/>
            <person name="Fitzgerald M."/>
            <person name="Abouelleil A."/>
            <person name="Alvarado L."/>
            <person name="Chapman S.B."/>
            <person name="Gainer-Dewar J."/>
            <person name="Goldberg J."/>
            <person name="Griggs A."/>
            <person name="Gujja S."/>
            <person name="Hansen M."/>
            <person name="Howarth C."/>
            <person name="Imamovic A."/>
            <person name="Ireland A."/>
            <person name="Larimer J."/>
            <person name="McCowan C."/>
            <person name="Murphy C."/>
            <person name="Pearson M."/>
            <person name="Poon T.W."/>
            <person name="Priest M."/>
            <person name="Roberts A."/>
            <person name="Saif S."/>
            <person name="Shea T."/>
            <person name="Sykes S."/>
            <person name="Wortman J."/>
            <person name="Nusbaum C."/>
            <person name="Birren B."/>
        </authorList>
    </citation>
    <scope>NUCLEOTIDE SEQUENCE [LARGE SCALE GENOMIC DNA]</scope>
    <source>
        <strain evidence="2">NJM9701</strain>
    </source>
</reference>
<dbReference type="RefSeq" id="XP_008863079.1">
    <property type="nucleotide sequence ID" value="XM_008864857.1"/>
</dbReference>
<sequence>MGVGGWQVVPSPAASSSRTINRVQSVESRRSFGGHHVRDDLSDAVQGVDNAPSNGASRSDTTIHRLVTNILPGLVVFIASLLLVVLSFLTLLVLVSQGMFERLVVSVNAQTTTYYWAPYGHSCILDKSGFVPRSCSNDEVTVTSTAAMAAIGTVLAQQWAAEMRHAGGHLLVTTCILGGTQAVGWANLQFIAGYDYYPECLPTAPQDVAGMAMLETTERDNHVEGLYFLTLYADLDPAMLAHVEHVNSDGTTQKLILNPKRTLVTGTGDIEPDDLGQDYIIHSYPLGMRYKVTGMCVTEIEELSMLKHELGLTGWSQGKHSKMPVVPGWRCGHRVSNANELMAIQIVLTVLTLYLLTGDIYVTLEGFRGLVTGDHVMTYNFAAGLERRKALLVCLILNSLPGVLYLDVSRIYHFTSNGLQLWVLSAVVTATCCSFTWILVVSIVDMIPLRWHNLCVGYSAPLFLFSSIAAISVVCSRRDVAEAAYNRFYAAEPNLGLWINNATWPSGSYVASGTPFILTYVVAEIVIPMITAFVVSVAIMTIYRVLRHRRPFIDTTWCRANSFLRHANVPNFITSLPLEPSEAIRLGHDMYCRPSTLATMGFATVIDTATNDGGHIESCQVVSIYALVAALVTPRVVEAIGEMDQQRFTVSSTHCMLRARTKYAHTRGMCVV</sequence>
<keyword evidence="1" id="KW-0472">Membrane</keyword>
<name>A0A024UUD4_9STRA</name>
<gene>
    <name evidence="2" type="ORF">H310_01672</name>
</gene>
<dbReference type="AlphaFoldDB" id="A0A024UUD4"/>
<protein>
    <recommendedName>
        <fullName evidence="3">Transmembrane protein</fullName>
    </recommendedName>
</protein>
<evidence type="ECO:0008006" key="3">
    <source>
        <dbReference type="Google" id="ProtNLM"/>
    </source>
</evidence>
<dbReference type="EMBL" id="KI913953">
    <property type="protein sequence ID" value="ETW09274.1"/>
    <property type="molecule type" value="Genomic_DNA"/>
</dbReference>
<dbReference type="GeneID" id="20078722"/>
<dbReference type="EMBL" id="KI913953">
    <property type="protein sequence ID" value="ETW09273.1"/>
    <property type="molecule type" value="Genomic_DNA"/>
</dbReference>